<dbReference type="Pfam" id="PF00654">
    <property type="entry name" value="Voltage_CLC"/>
    <property type="match status" value="1"/>
</dbReference>
<evidence type="ECO:0000256" key="14">
    <source>
        <dbReference type="SAM" id="Phobius"/>
    </source>
</evidence>
<protein>
    <recommendedName>
        <fullName evidence="17">CLCKB protein</fullName>
    </recommendedName>
</protein>
<dbReference type="Gene3D" id="3.10.580.10">
    <property type="entry name" value="CBS-domain"/>
    <property type="match status" value="2"/>
</dbReference>
<dbReference type="PRINTS" id="PR01119">
    <property type="entry name" value="CLCHANNELKDY"/>
</dbReference>
<dbReference type="InterPro" id="IPR046342">
    <property type="entry name" value="CBS_dom_sf"/>
</dbReference>
<dbReference type="InterPro" id="IPR001807">
    <property type="entry name" value="ClC"/>
</dbReference>
<evidence type="ECO:0000256" key="8">
    <source>
        <dbReference type="ARBA" id="ARBA00023065"/>
    </source>
</evidence>
<dbReference type="InterPro" id="IPR050970">
    <property type="entry name" value="Cl_channel_volt-gated"/>
</dbReference>
<feature type="transmembrane region" description="Helical" evidence="14">
    <location>
        <begin position="252"/>
        <end position="272"/>
    </location>
</feature>
<feature type="transmembrane region" description="Helical" evidence="14">
    <location>
        <begin position="217"/>
        <end position="240"/>
    </location>
</feature>
<dbReference type="GeneTree" id="ENSGT00940000164106"/>
<dbReference type="Ensembl" id="ENSSHBT00005022736.1">
    <property type="protein sequence ID" value="ENSSHBP00005019028.1"/>
    <property type="gene ID" value="ENSSHBG00005016327.1"/>
</dbReference>
<dbReference type="InterPro" id="IPR002250">
    <property type="entry name" value="Cl_channel-K"/>
</dbReference>
<dbReference type="PRINTS" id="PR00762">
    <property type="entry name" value="CLCHANNEL"/>
</dbReference>
<reference evidence="15" key="3">
    <citation type="submission" date="2025-09" db="UniProtKB">
        <authorList>
            <consortium name="Ensembl"/>
        </authorList>
    </citation>
    <scope>IDENTIFICATION</scope>
</reference>
<evidence type="ECO:0000256" key="7">
    <source>
        <dbReference type="ARBA" id="ARBA00022989"/>
    </source>
</evidence>
<reference evidence="15" key="2">
    <citation type="submission" date="2025-08" db="UniProtKB">
        <authorList>
            <consortium name="Ensembl"/>
        </authorList>
    </citation>
    <scope>IDENTIFICATION</scope>
</reference>
<dbReference type="Proteomes" id="UP000472266">
    <property type="component" value="Chromosome 19"/>
</dbReference>
<feature type="transmembrane region" description="Helical" evidence="14">
    <location>
        <begin position="293"/>
        <end position="317"/>
    </location>
</feature>
<keyword evidence="5" id="KW-0479">Metal-binding</keyword>
<evidence type="ECO:0008006" key="17">
    <source>
        <dbReference type="Google" id="ProtNLM"/>
    </source>
</evidence>
<dbReference type="InParanoid" id="A0A672UUA7"/>
<dbReference type="GO" id="GO:0005886">
    <property type="term" value="C:plasma membrane"/>
    <property type="evidence" value="ECO:0007669"/>
    <property type="project" value="UniProtKB-SubCell"/>
</dbReference>
<dbReference type="PANTHER" id="PTHR45720:SF3">
    <property type="entry name" value="CHLORIDE CHANNEL PROTEIN CLC-KB"/>
    <property type="match status" value="1"/>
</dbReference>
<feature type="transmembrane region" description="Helical" evidence="14">
    <location>
        <begin position="438"/>
        <end position="461"/>
    </location>
</feature>
<proteinExistence type="predicted"/>
<organism evidence="15 16">
    <name type="scientific">Strigops habroptila</name>
    <name type="common">Kakapo</name>
    <dbReference type="NCBI Taxonomy" id="2489341"/>
    <lineage>
        <taxon>Eukaryota</taxon>
        <taxon>Metazoa</taxon>
        <taxon>Chordata</taxon>
        <taxon>Craniata</taxon>
        <taxon>Vertebrata</taxon>
        <taxon>Euteleostomi</taxon>
        <taxon>Archelosauria</taxon>
        <taxon>Archosauria</taxon>
        <taxon>Dinosauria</taxon>
        <taxon>Saurischia</taxon>
        <taxon>Theropoda</taxon>
        <taxon>Coelurosauria</taxon>
        <taxon>Aves</taxon>
        <taxon>Neognathae</taxon>
        <taxon>Neoaves</taxon>
        <taxon>Telluraves</taxon>
        <taxon>Australaves</taxon>
        <taxon>Psittaciformes</taxon>
        <taxon>Psittacidae</taxon>
        <taxon>Strigops</taxon>
    </lineage>
</organism>
<keyword evidence="2" id="KW-0813">Transport</keyword>
<keyword evidence="4 14" id="KW-0812">Transmembrane</keyword>
<keyword evidence="8" id="KW-0406">Ion transport</keyword>
<dbReference type="GO" id="GO:0034707">
    <property type="term" value="C:chloride channel complex"/>
    <property type="evidence" value="ECO:0007669"/>
    <property type="project" value="UniProtKB-KW"/>
</dbReference>
<dbReference type="PANTHER" id="PTHR45720">
    <property type="entry name" value="CHLORIDE CHANNEL PROTEIN 2"/>
    <property type="match status" value="1"/>
</dbReference>
<keyword evidence="6" id="KW-0677">Repeat</keyword>
<reference evidence="15 16" key="1">
    <citation type="submission" date="2019-11" db="EMBL/GenBank/DDBJ databases">
        <title>Strigops habroptila (kakapo) genome, bStrHab1, primary haplotype, v2.</title>
        <authorList>
            <person name="Jarvis E.D."/>
            <person name="Howard J."/>
            <person name="Rhie A."/>
            <person name="Phillippy A."/>
            <person name="Korlach J."/>
            <person name="Digby A."/>
            <person name="Iorns D."/>
            <person name="Eason D."/>
            <person name="Robertson B."/>
            <person name="Raemaekers T."/>
            <person name="Howe K."/>
            <person name="Lewin H."/>
            <person name="Damas J."/>
            <person name="Hastie A."/>
            <person name="Tracey A."/>
            <person name="Chow W."/>
            <person name="Fedrigo O."/>
        </authorList>
    </citation>
    <scope>NUCLEOTIDE SEQUENCE [LARGE SCALE GENOMIC DNA]</scope>
</reference>
<keyword evidence="3" id="KW-1003">Cell membrane</keyword>
<evidence type="ECO:0000256" key="1">
    <source>
        <dbReference type="ARBA" id="ARBA00004651"/>
    </source>
</evidence>
<evidence type="ECO:0000256" key="5">
    <source>
        <dbReference type="ARBA" id="ARBA00022723"/>
    </source>
</evidence>
<evidence type="ECO:0000256" key="10">
    <source>
        <dbReference type="ARBA" id="ARBA00023136"/>
    </source>
</evidence>
<dbReference type="AlphaFoldDB" id="A0A672UUA7"/>
<dbReference type="CDD" id="cd03683">
    <property type="entry name" value="ClC_1_like"/>
    <property type="match status" value="1"/>
</dbReference>
<sequence>WIGGDGAAGGGEEPGSLQPERVRYPNPKRGDLGGVGVFWGVSTLFSHSTGCLEWVKQQLFRVGEDWYFLFILGVLMAIISFMMDLLIFRLYEAHRWLYQEVGDVLVLKYLSWTMYPIVMATFSTGFSQSITPHSVGSGIPELKTILTGVVLEDYLAIKNFGAKVVGLTCTLAAGSTVFLGKVGSFVHLSTMVAVYLGKMRTSVMKEYENKFKQNEMLVAAQAVGVASVFGAPISGVLFSIEVMSSHFAVRDYWRGFFAATCGAFMFRLLAVFNSEQETIAAIFKSDLKIDFPFDLLETFFFAILGAVCGLLACAYLFCQRWLLAAVRENRLTAKLKPVYTALVVLLLASITFPPGLGQLMASRLTMKEYLITLFDNRTWGLLVPNASSLADPPSKDPWGLWQEWCHPSATIFGTLAFFLMMKFWMLILATTLPLPAGYFMPIFVYGAAIGRLLGETVALLFPEGIRSEGALHPVVPGGYALAGAAAFSGSVTHSISTALLVCEATGHLSHVLPVILAVLVANAITQKHQPSFYDGTIIVKKLPYLPRIRSRHMASYQVVVEEFMERRVVALAKGSGFEEVLAALDTSADAEYPVLESAGGMWGTGGVTGTGGDITGLVPILQGHPRWWLPAAGTLGDNCAIEPIMLQLSPWTSLHQVWEGGGMSWWGWEPPVCPPQFCVTLRGRGRGGSVPTCPRCHLPKAHHLFELLRLQRIFVTRFGELVGAVSRAEVRGDGGGQAGGTGGGQGRGNNVDKPHPTSSAPLQLRRAIEELANPK</sequence>
<evidence type="ECO:0000256" key="4">
    <source>
        <dbReference type="ARBA" id="ARBA00022692"/>
    </source>
</evidence>
<dbReference type="InterPro" id="IPR014743">
    <property type="entry name" value="Cl-channel_core"/>
</dbReference>
<keyword evidence="11" id="KW-0407">Ion channel</keyword>
<evidence type="ECO:0000256" key="3">
    <source>
        <dbReference type="ARBA" id="ARBA00022475"/>
    </source>
</evidence>
<feature type="transmembrane region" description="Helical" evidence="14">
    <location>
        <begin position="337"/>
        <end position="357"/>
    </location>
</feature>
<name>A0A672UUA7_STRHB</name>
<feature type="region of interest" description="Disordered" evidence="13">
    <location>
        <begin position="730"/>
        <end position="775"/>
    </location>
</feature>
<keyword evidence="16" id="KW-1185">Reference proteome</keyword>
<keyword evidence="11" id="KW-0869">Chloride channel</keyword>
<dbReference type="Gene3D" id="1.10.3080.10">
    <property type="entry name" value="Clc chloride channel"/>
    <property type="match status" value="1"/>
</dbReference>
<gene>
    <name evidence="15" type="primary">LOC115617429</name>
</gene>
<evidence type="ECO:0000256" key="2">
    <source>
        <dbReference type="ARBA" id="ARBA00022448"/>
    </source>
</evidence>
<dbReference type="SUPFAM" id="SSF81340">
    <property type="entry name" value="Clc chloride channel"/>
    <property type="match status" value="1"/>
</dbReference>
<keyword evidence="12" id="KW-0868">Chloride</keyword>
<evidence type="ECO:0000313" key="16">
    <source>
        <dbReference type="Proteomes" id="UP000472266"/>
    </source>
</evidence>
<accession>A0A672UUA7</accession>
<keyword evidence="10 14" id="KW-0472">Membrane</keyword>
<feature type="compositionally biased region" description="Gly residues" evidence="13">
    <location>
        <begin position="733"/>
        <end position="747"/>
    </location>
</feature>
<evidence type="ECO:0000256" key="9">
    <source>
        <dbReference type="ARBA" id="ARBA00023122"/>
    </source>
</evidence>
<keyword evidence="7 14" id="KW-1133">Transmembrane helix</keyword>
<evidence type="ECO:0000256" key="11">
    <source>
        <dbReference type="ARBA" id="ARBA00023173"/>
    </source>
</evidence>
<dbReference type="GO" id="GO:0005247">
    <property type="term" value="F:voltage-gated chloride channel activity"/>
    <property type="evidence" value="ECO:0007669"/>
    <property type="project" value="InterPro"/>
</dbReference>
<comment type="subcellular location">
    <subcellularLocation>
        <location evidence="1">Cell membrane</location>
        <topology evidence="1">Multi-pass membrane protein</topology>
    </subcellularLocation>
</comment>
<evidence type="ECO:0000313" key="15">
    <source>
        <dbReference type="Ensembl" id="ENSSHBP00005019028.1"/>
    </source>
</evidence>
<feature type="transmembrane region" description="Helical" evidence="14">
    <location>
        <begin position="66"/>
        <end position="88"/>
    </location>
</feature>
<dbReference type="FunFam" id="1.10.3080.10:FF:000012">
    <property type="entry name" value="Chloride channel K"/>
    <property type="match status" value="1"/>
</dbReference>
<evidence type="ECO:0000256" key="6">
    <source>
        <dbReference type="ARBA" id="ARBA00022737"/>
    </source>
</evidence>
<dbReference type="GO" id="GO:0046872">
    <property type="term" value="F:metal ion binding"/>
    <property type="evidence" value="ECO:0007669"/>
    <property type="project" value="UniProtKB-KW"/>
</dbReference>
<evidence type="ECO:0000256" key="12">
    <source>
        <dbReference type="ARBA" id="ARBA00023214"/>
    </source>
</evidence>
<keyword evidence="9" id="KW-0129">CBS domain</keyword>
<evidence type="ECO:0000256" key="13">
    <source>
        <dbReference type="SAM" id="MobiDB-lite"/>
    </source>
</evidence>